<dbReference type="InterPro" id="IPR036420">
    <property type="entry name" value="BRCT_dom_sf"/>
</dbReference>
<dbReference type="EMBL" id="BK015360">
    <property type="protein sequence ID" value="DAE03186.1"/>
    <property type="molecule type" value="Genomic_DNA"/>
</dbReference>
<organism evidence="2">
    <name type="scientific">Siphoviridae sp. ct2kB26</name>
    <dbReference type="NCBI Taxonomy" id="2825317"/>
    <lineage>
        <taxon>Viruses</taxon>
        <taxon>Duplodnaviria</taxon>
        <taxon>Heunggongvirae</taxon>
        <taxon>Uroviricota</taxon>
        <taxon>Caudoviricetes</taxon>
    </lineage>
</organism>
<dbReference type="GO" id="GO:0016874">
    <property type="term" value="F:ligase activity"/>
    <property type="evidence" value="ECO:0007669"/>
    <property type="project" value="UniProtKB-KW"/>
</dbReference>
<dbReference type="CDD" id="cd17748">
    <property type="entry name" value="BRCT_DNA_ligase_like"/>
    <property type="match status" value="1"/>
</dbReference>
<accession>A0A8S5P865</accession>
<proteinExistence type="predicted"/>
<dbReference type="PROSITE" id="PS50172">
    <property type="entry name" value="BRCT"/>
    <property type="match status" value="1"/>
</dbReference>
<name>A0A8S5P865_9CAUD</name>
<dbReference type="InterPro" id="IPR001357">
    <property type="entry name" value="BRCT_dom"/>
</dbReference>
<evidence type="ECO:0000259" key="1">
    <source>
        <dbReference type="PROSITE" id="PS50172"/>
    </source>
</evidence>
<dbReference type="Gene3D" id="3.40.50.10190">
    <property type="entry name" value="BRCT domain"/>
    <property type="match status" value="1"/>
</dbReference>
<keyword evidence="2" id="KW-0436">Ligase</keyword>
<evidence type="ECO:0000313" key="2">
    <source>
        <dbReference type="EMBL" id="DAE03186.1"/>
    </source>
</evidence>
<reference evidence="2" key="1">
    <citation type="journal article" date="2021" name="Proc. Natl. Acad. Sci. U.S.A.">
        <title>A Catalog of Tens of Thousands of Viruses from Human Metagenomes Reveals Hidden Associations with Chronic Diseases.</title>
        <authorList>
            <person name="Tisza M.J."/>
            <person name="Buck C.B."/>
        </authorList>
    </citation>
    <scope>NUCLEOTIDE SEQUENCE</scope>
    <source>
        <strain evidence="2">Ct2kB26</strain>
    </source>
</reference>
<dbReference type="Pfam" id="PF00533">
    <property type="entry name" value="BRCT"/>
    <property type="match status" value="1"/>
</dbReference>
<dbReference type="SUPFAM" id="SSF52113">
    <property type="entry name" value="BRCT domain"/>
    <property type="match status" value="1"/>
</dbReference>
<protein>
    <submittedName>
        <fullName evidence="2">DNA ligase-like protein</fullName>
    </submittedName>
</protein>
<feature type="domain" description="BRCT" evidence="1">
    <location>
        <begin position="241"/>
        <end position="326"/>
    </location>
</feature>
<sequence>MLRSSWIKRISLAVMICTSNANFERVRYLKFSEFQEYQQFTKPAELHKAINTLRGLVAGINSDSGASEAEMAELTHWCELHSHLRDRHPFSELLPVVDAACADGVVTEDEAKDILWLCNNFADSSSYYDMTTSSIQFLSGLVHGIMADGELSDREIAALSSWVNANDFLAGTYPFDEIHGMLCAILADGKITEDERNQLMALFSNFLDFTSSFNLTRADFDDLREKYSIPGICAACPDISFEGKLFCFTGESLRAKRAEIADVIADLGGTLRSSVSAKTDYLIVGNSGNPCWAYACYGRKIEEAVTLRRAGAKVVIVNETDFWDTVDDKLAGIEE</sequence>